<gene>
    <name evidence="3" type="ORF">P1A27_03955</name>
</gene>
<keyword evidence="1" id="KW-0472">Membrane</keyword>
<dbReference type="AlphaFoldDB" id="A0AAW7AHI9"/>
<dbReference type="PANTHER" id="PTHR46211:SF7">
    <property type="entry name" value="GLYCEROPHOSPHODIESTER PHOSPHODIESTERASE"/>
    <property type="match status" value="1"/>
</dbReference>
<keyword evidence="1" id="KW-0812">Transmembrane</keyword>
<organism evidence="3 4">
    <name type="scientific">Staphylococcus equorum</name>
    <dbReference type="NCBI Taxonomy" id="246432"/>
    <lineage>
        <taxon>Bacteria</taxon>
        <taxon>Bacillati</taxon>
        <taxon>Bacillota</taxon>
        <taxon>Bacilli</taxon>
        <taxon>Bacillales</taxon>
        <taxon>Staphylococcaceae</taxon>
        <taxon>Staphylococcus</taxon>
    </lineage>
</organism>
<sequence length="277" mass="31797">MSIKRESFYTYVLPGIILIIIVSIIIFIPKVKGDEGTEKKPLIIAHRGASGYEPEHSFPAYNKAIHEMNIDYLELDLQITKDNNLVVMHDESIDRTTNGKGKVEDYTIEELKKLKLRDKKNRNLEVPTFDEVLDQYGNNVKYYIELKNAKDNPNMAHITVEKLKNKKLFNSKYIVIQAFDDKALKTIKNENENIPLVKLIYDNELSKLDNNMLESISSYSYAVGVSHKKIDRKLIKSVENNAMQVHAFTVNSGNDYKSLKQIGVKGFFTNYGDDIVK</sequence>
<feature type="domain" description="GP-PDE" evidence="2">
    <location>
        <begin position="41"/>
        <end position="277"/>
    </location>
</feature>
<dbReference type="PROSITE" id="PS51704">
    <property type="entry name" value="GP_PDE"/>
    <property type="match status" value="1"/>
</dbReference>
<reference evidence="3" key="2">
    <citation type="submission" date="2023-03" db="EMBL/GenBank/DDBJ databases">
        <authorList>
            <person name="Vazquez L."/>
            <person name="Rodriguez J."/>
            <person name="Mayo B."/>
            <person name="Florez A.B."/>
        </authorList>
    </citation>
    <scope>NUCLEOTIDE SEQUENCE</scope>
    <source>
        <strain evidence="3">5A3I</strain>
    </source>
</reference>
<dbReference type="SUPFAM" id="SSF51695">
    <property type="entry name" value="PLC-like phosphodiesterases"/>
    <property type="match status" value="1"/>
</dbReference>
<dbReference type="PANTHER" id="PTHR46211">
    <property type="entry name" value="GLYCEROPHOSPHORYL DIESTER PHOSPHODIESTERASE"/>
    <property type="match status" value="1"/>
</dbReference>
<dbReference type="InterPro" id="IPR030395">
    <property type="entry name" value="GP_PDE_dom"/>
</dbReference>
<accession>A0AAW7AHI9</accession>
<protein>
    <submittedName>
        <fullName evidence="3">Glycerophosphodiester phosphodiesterase family protein</fullName>
    </submittedName>
</protein>
<feature type="transmembrane region" description="Helical" evidence="1">
    <location>
        <begin position="7"/>
        <end position="28"/>
    </location>
</feature>
<keyword evidence="1" id="KW-1133">Transmembrane helix</keyword>
<evidence type="ECO:0000256" key="1">
    <source>
        <dbReference type="SAM" id="Phobius"/>
    </source>
</evidence>
<proteinExistence type="predicted"/>
<dbReference type="GO" id="GO:0006629">
    <property type="term" value="P:lipid metabolic process"/>
    <property type="evidence" value="ECO:0007669"/>
    <property type="project" value="InterPro"/>
</dbReference>
<dbReference type="GO" id="GO:0008081">
    <property type="term" value="F:phosphoric diester hydrolase activity"/>
    <property type="evidence" value="ECO:0007669"/>
    <property type="project" value="InterPro"/>
</dbReference>
<evidence type="ECO:0000313" key="3">
    <source>
        <dbReference type="EMBL" id="MDK9865120.1"/>
    </source>
</evidence>
<dbReference type="RefSeq" id="WP_285323003.1">
    <property type="nucleotide sequence ID" value="NZ_JARGCK010000002.1"/>
</dbReference>
<evidence type="ECO:0000259" key="2">
    <source>
        <dbReference type="PROSITE" id="PS51704"/>
    </source>
</evidence>
<dbReference type="Pfam" id="PF03009">
    <property type="entry name" value="GDPD"/>
    <property type="match status" value="1"/>
</dbReference>
<dbReference type="Proteomes" id="UP001174037">
    <property type="component" value="Unassembled WGS sequence"/>
</dbReference>
<dbReference type="Gene3D" id="3.20.20.190">
    <property type="entry name" value="Phosphatidylinositol (PI) phosphodiesterase"/>
    <property type="match status" value="1"/>
</dbReference>
<evidence type="ECO:0000313" key="4">
    <source>
        <dbReference type="Proteomes" id="UP001174037"/>
    </source>
</evidence>
<dbReference type="InterPro" id="IPR017946">
    <property type="entry name" value="PLC-like_Pdiesterase_TIM-brl"/>
</dbReference>
<comment type="caution">
    <text evidence="3">The sequence shown here is derived from an EMBL/GenBank/DDBJ whole genome shotgun (WGS) entry which is preliminary data.</text>
</comment>
<reference evidence="3" key="1">
    <citation type="journal article" date="2023" name="Int. J. Mol. Sci.">
        <title>Antibiotic Resistance/Susceptibility Profiles of Staphylococcus equorum Strains from Cheese, and Genome Analysis for Antibiotic Resistance Genes.</title>
        <authorList>
            <person name="Vazquez L."/>
            <person name="Srednik M.E."/>
            <person name="Rodriguez J."/>
            <person name="Florez A.B."/>
            <person name="Mayo B."/>
        </authorList>
    </citation>
    <scope>NUCLEOTIDE SEQUENCE</scope>
    <source>
        <strain evidence="3">5A3I</strain>
    </source>
</reference>
<name>A0AAW7AHI9_9STAP</name>
<dbReference type="EMBL" id="JARGCK010000002">
    <property type="protein sequence ID" value="MDK9865120.1"/>
    <property type="molecule type" value="Genomic_DNA"/>
</dbReference>